<evidence type="ECO:0000313" key="2">
    <source>
        <dbReference type="EMBL" id="OMF11151.1"/>
    </source>
</evidence>
<dbReference type="Pfam" id="PF10137">
    <property type="entry name" value="CAP12-PCTIR_TIR"/>
    <property type="match status" value="1"/>
</dbReference>
<protein>
    <recommendedName>
        <fullName evidence="1">CD-NTase-associated protein 12/Pycsar effector protein TIR domain-containing protein</fullName>
    </recommendedName>
</protein>
<dbReference type="EMBL" id="MRTJ01000011">
    <property type="protein sequence ID" value="OMF11151.1"/>
    <property type="molecule type" value="Genomic_DNA"/>
</dbReference>
<reference evidence="2 3" key="1">
    <citation type="submission" date="2016-11" db="EMBL/GenBank/DDBJ databases">
        <title>Paenibacillus species isolates.</title>
        <authorList>
            <person name="Beno S.M."/>
        </authorList>
    </citation>
    <scope>NUCLEOTIDE SEQUENCE [LARGE SCALE GENOMIC DNA]</scope>
    <source>
        <strain evidence="2 3">FSL H8-0246</strain>
    </source>
</reference>
<accession>A0A1R1BN10</accession>
<proteinExistence type="predicted"/>
<sequence>MMKTLKPRVFIGCSLEAKPIAAAVHENLRFSAEVTPWYSGVFNPSSYTMDDLETEVRTTDFAIFIFHPDDISKIRGKYYASVRDNTMLEMGLFMGRLGRKRIFFILPEDITDIKDTTKVEGLRMPTDLLGLNPLVYEIRSDGKWAPAVSVACSKIADSIEEQGRWSDPELENIIEKHKRTEGEARLQLLKLLRFFRELLRTRKADAKMLERMSDALRTAFVSHPPFAVRGTAIYRTDDSGYIEQLCGNVGEPGRKYDLSANDDKPQDDPKRILVIDSYRENKIKINLYDDYLEKEYLLCYPVAKRYVITVHIIGHIEADEAVFQQIDLQNRQLFNAINDLLGGEPE</sequence>
<dbReference type="Proteomes" id="UP000187134">
    <property type="component" value="Unassembled WGS sequence"/>
</dbReference>
<organism evidence="2 3">
    <name type="scientific">Paenibacillus amylolyticus</name>
    <dbReference type="NCBI Taxonomy" id="1451"/>
    <lineage>
        <taxon>Bacteria</taxon>
        <taxon>Bacillati</taxon>
        <taxon>Bacillota</taxon>
        <taxon>Bacilli</taxon>
        <taxon>Bacillales</taxon>
        <taxon>Paenibacillaceae</taxon>
        <taxon>Paenibacillus</taxon>
    </lineage>
</organism>
<evidence type="ECO:0000259" key="1">
    <source>
        <dbReference type="Pfam" id="PF10137"/>
    </source>
</evidence>
<name>A0A1R1BN10_PAEAM</name>
<comment type="caution">
    <text evidence="2">The sequence shown here is derived from an EMBL/GenBank/DDBJ whole genome shotgun (WGS) entry which is preliminary data.</text>
</comment>
<evidence type="ECO:0000313" key="3">
    <source>
        <dbReference type="Proteomes" id="UP000187134"/>
    </source>
</evidence>
<dbReference type="InterPro" id="IPR019302">
    <property type="entry name" value="CAP12/PCTIR_TIR_dom"/>
</dbReference>
<gene>
    <name evidence="2" type="ORF">BK131_22215</name>
</gene>
<dbReference type="GO" id="GO:0050135">
    <property type="term" value="F:NADP+ nucleosidase activity"/>
    <property type="evidence" value="ECO:0007669"/>
    <property type="project" value="InterPro"/>
</dbReference>
<dbReference type="AlphaFoldDB" id="A0A1R1BN10"/>
<feature type="domain" description="CD-NTase-associated protein 12/Pycsar effector protein TIR" evidence="1">
    <location>
        <begin position="8"/>
        <end position="133"/>
    </location>
</feature>